<proteinExistence type="predicted"/>
<dbReference type="Gene3D" id="3.40.630.30">
    <property type="match status" value="1"/>
</dbReference>
<dbReference type="RefSeq" id="WP_179787361.1">
    <property type="nucleotide sequence ID" value="NZ_BAAARR010000010.1"/>
</dbReference>
<dbReference type="InterPro" id="IPR000182">
    <property type="entry name" value="GNAT_dom"/>
</dbReference>
<evidence type="ECO:0000259" key="1">
    <source>
        <dbReference type="PROSITE" id="PS51186"/>
    </source>
</evidence>
<comment type="caution">
    <text evidence="2">The sequence shown here is derived from an EMBL/GenBank/DDBJ whole genome shotgun (WGS) entry which is preliminary data.</text>
</comment>
<protein>
    <submittedName>
        <fullName evidence="2">RimJ/RimL family protein N-acetyltransferase</fullName>
    </submittedName>
</protein>
<feature type="domain" description="N-acetyltransferase" evidence="1">
    <location>
        <begin position="20"/>
        <end position="178"/>
    </location>
</feature>
<keyword evidence="3" id="KW-1185">Reference proteome</keyword>
<evidence type="ECO:0000313" key="2">
    <source>
        <dbReference type="EMBL" id="NYH89676.1"/>
    </source>
</evidence>
<dbReference type="EMBL" id="JACBZH010000001">
    <property type="protein sequence ID" value="NYH89676.1"/>
    <property type="molecule type" value="Genomic_DNA"/>
</dbReference>
<dbReference type="SUPFAM" id="SSF55729">
    <property type="entry name" value="Acyl-CoA N-acyltransferases (Nat)"/>
    <property type="match status" value="1"/>
</dbReference>
<dbReference type="AlphaFoldDB" id="A0A852ZML4"/>
<dbReference type="PANTHER" id="PTHR43792">
    <property type="entry name" value="GNAT FAMILY, PUTATIVE (AFU_ORTHOLOGUE AFUA_3G00765)-RELATED-RELATED"/>
    <property type="match status" value="1"/>
</dbReference>
<dbReference type="InterPro" id="IPR051531">
    <property type="entry name" value="N-acetyltransferase"/>
</dbReference>
<gene>
    <name evidence="2" type="ORF">F4554_002314</name>
</gene>
<sequence>MAEIPRSFAGMDGTLSTERLKLEGFRIEDASELHEIFSDPATHTIGSGPFSHIDETTAWIERRIAAHRDLGLCWYGVRLKSTGRLLGNCGLFVGRTGAAEPELGYMVRHDSQRRGYASEAASAVILECDRAQLRRLWATVRPANVASMRVLDRIGMKLDRTEHDDKGSLHFLSRTPDWL</sequence>
<evidence type="ECO:0000313" key="3">
    <source>
        <dbReference type="Proteomes" id="UP000579605"/>
    </source>
</evidence>
<dbReference type="Proteomes" id="UP000579605">
    <property type="component" value="Unassembled WGS sequence"/>
</dbReference>
<accession>A0A852ZML4</accession>
<name>A0A852ZML4_9ACTN</name>
<dbReference type="InterPro" id="IPR016181">
    <property type="entry name" value="Acyl_CoA_acyltransferase"/>
</dbReference>
<dbReference type="PROSITE" id="PS51186">
    <property type="entry name" value="GNAT"/>
    <property type="match status" value="1"/>
</dbReference>
<reference evidence="2 3" key="1">
    <citation type="submission" date="2020-07" db="EMBL/GenBank/DDBJ databases">
        <title>Sequencing the genomes of 1000 actinobacteria strains.</title>
        <authorList>
            <person name="Klenk H.-P."/>
        </authorList>
    </citation>
    <scope>NUCLEOTIDE SEQUENCE [LARGE SCALE GENOMIC DNA]</scope>
    <source>
        <strain evidence="2 3">DSM 18448</strain>
    </source>
</reference>
<dbReference type="PANTHER" id="PTHR43792:SF1">
    <property type="entry name" value="N-ACETYLTRANSFERASE DOMAIN-CONTAINING PROTEIN"/>
    <property type="match status" value="1"/>
</dbReference>
<keyword evidence="2" id="KW-0808">Transferase</keyword>
<organism evidence="2 3">
    <name type="scientific">Actinopolymorpha rutila</name>
    <dbReference type="NCBI Taxonomy" id="446787"/>
    <lineage>
        <taxon>Bacteria</taxon>
        <taxon>Bacillati</taxon>
        <taxon>Actinomycetota</taxon>
        <taxon>Actinomycetes</taxon>
        <taxon>Propionibacteriales</taxon>
        <taxon>Actinopolymorphaceae</taxon>
        <taxon>Actinopolymorpha</taxon>
    </lineage>
</organism>
<dbReference type="GO" id="GO:0016747">
    <property type="term" value="F:acyltransferase activity, transferring groups other than amino-acyl groups"/>
    <property type="evidence" value="ECO:0007669"/>
    <property type="project" value="InterPro"/>
</dbReference>
<dbReference type="Pfam" id="PF13302">
    <property type="entry name" value="Acetyltransf_3"/>
    <property type="match status" value="1"/>
</dbReference>